<accession>A0A5N5WJH4</accession>
<name>A0A5N5WJH4_9EURO</name>
<proteinExistence type="predicted"/>
<sequence length="99" mass="11646">MHTPVSLSLARVHRSFCPWHRSHDCRRGSVVVISIMMYQFRGRKRRDEWTGRAIEGIRPLISLVWGWYNLGVLGVLRIILAVETFEANRLVRPLEYEQV</sequence>
<dbReference type="Proteomes" id="UP000326565">
    <property type="component" value="Unassembled WGS sequence"/>
</dbReference>
<reference evidence="1 2" key="1">
    <citation type="submission" date="2019-04" db="EMBL/GenBank/DDBJ databases">
        <title>Friends and foes A comparative genomics study of 23 Aspergillus species from section Flavi.</title>
        <authorList>
            <consortium name="DOE Joint Genome Institute"/>
            <person name="Kjaerbolling I."/>
            <person name="Vesth T."/>
            <person name="Frisvad J.C."/>
            <person name="Nybo J.L."/>
            <person name="Theobald S."/>
            <person name="Kildgaard S."/>
            <person name="Isbrandt T."/>
            <person name="Kuo A."/>
            <person name="Sato A."/>
            <person name="Lyhne E.K."/>
            <person name="Kogle M.E."/>
            <person name="Wiebenga A."/>
            <person name="Kun R.S."/>
            <person name="Lubbers R.J."/>
            <person name="Makela M.R."/>
            <person name="Barry K."/>
            <person name="Chovatia M."/>
            <person name="Clum A."/>
            <person name="Daum C."/>
            <person name="Haridas S."/>
            <person name="He G."/>
            <person name="LaButti K."/>
            <person name="Lipzen A."/>
            <person name="Mondo S."/>
            <person name="Riley R."/>
            <person name="Salamov A."/>
            <person name="Simmons B.A."/>
            <person name="Magnuson J.K."/>
            <person name="Henrissat B."/>
            <person name="Mortensen U.H."/>
            <person name="Larsen T.O."/>
            <person name="Devries R.P."/>
            <person name="Grigoriev I.V."/>
            <person name="Machida M."/>
            <person name="Baker S.E."/>
            <person name="Andersen M.R."/>
        </authorList>
    </citation>
    <scope>NUCLEOTIDE SEQUENCE [LARGE SCALE GENOMIC DNA]</scope>
    <source>
        <strain evidence="1 2">CBS 151.66</strain>
    </source>
</reference>
<dbReference type="AlphaFoldDB" id="A0A5N5WJH4"/>
<dbReference type="EMBL" id="ML732381">
    <property type="protein sequence ID" value="KAB8068648.1"/>
    <property type="molecule type" value="Genomic_DNA"/>
</dbReference>
<gene>
    <name evidence="1" type="ORF">BDV29DRAFT_65854</name>
</gene>
<evidence type="ECO:0000313" key="2">
    <source>
        <dbReference type="Proteomes" id="UP000326565"/>
    </source>
</evidence>
<protein>
    <submittedName>
        <fullName evidence="1">Uncharacterized protein</fullName>
    </submittedName>
</protein>
<evidence type="ECO:0000313" key="1">
    <source>
        <dbReference type="EMBL" id="KAB8068648.1"/>
    </source>
</evidence>
<keyword evidence="2" id="KW-1185">Reference proteome</keyword>
<organism evidence="1 2">
    <name type="scientific">Aspergillus leporis</name>
    <dbReference type="NCBI Taxonomy" id="41062"/>
    <lineage>
        <taxon>Eukaryota</taxon>
        <taxon>Fungi</taxon>
        <taxon>Dikarya</taxon>
        <taxon>Ascomycota</taxon>
        <taxon>Pezizomycotina</taxon>
        <taxon>Eurotiomycetes</taxon>
        <taxon>Eurotiomycetidae</taxon>
        <taxon>Eurotiales</taxon>
        <taxon>Aspergillaceae</taxon>
        <taxon>Aspergillus</taxon>
        <taxon>Aspergillus subgen. Circumdati</taxon>
    </lineage>
</organism>